<evidence type="ECO:0008006" key="4">
    <source>
        <dbReference type="Google" id="ProtNLM"/>
    </source>
</evidence>
<gene>
    <name evidence="2" type="ORF">QBC41DRAFT_328422</name>
</gene>
<comment type="caution">
    <text evidence="2">The sequence shown here is derived from an EMBL/GenBank/DDBJ whole genome shotgun (WGS) entry which is preliminary data.</text>
</comment>
<evidence type="ECO:0000256" key="1">
    <source>
        <dbReference type="SAM" id="SignalP"/>
    </source>
</evidence>
<proteinExistence type="predicted"/>
<organism evidence="2 3">
    <name type="scientific">Cercophora samala</name>
    <dbReference type="NCBI Taxonomy" id="330535"/>
    <lineage>
        <taxon>Eukaryota</taxon>
        <taxon>Fungi</taxon>
        <taxon>Dikarya</taxon>
        <taxon>Ascomycota</taxon>
        <taxon>Pezizomycotina</taxon>
        <taxon>Sordariomycetes</taxon>
        <taxon>Sordariomycetidae</taxon>
        <taxon>Sordariales</taxon>
        <taxon>Lasiosphaeriaceae</taxon>
        <taxon>Cercophora</taxon>
    </lineage>
</organism>
<feature type="signal peptide" evidence="1">
    <location>
        <begin position="1"/>
        <end position="21"/>
    </location>
</feature>
<sequence>MNWAFILIIAVLMPFDTGSSCLCTRVPRVYQEGYPGPKIDAKNIPSGRRPSLSSCRETFRGCSGRDLEALVADHTRLLATVCNCAWMVTLFGELVSPLRSSRPRHVLYMQRASFQKPQGLVLGWVACIPSLSGCLCHACPPVRGRGEGAATPGVALATRV</sequence>
<name>A0AA39Z5I6_9PEZI</name>
<dbReference type="Proteomes" id="UP001174997">
    <property type="component" value="Unassembled WGS sequence"/>
</dbReference>
<feature type="chain" id="PRO_5041262181" description="Secreted protein" evidence="1">
    <location>
        <begin position="22"/>
        <end position="160"/>
    </location>
</feature>
<protein>
    <recommendedName>
        <fullName evidence="4">Secreted protein</fullName>
    </recommendedName>
</protein>
<dbReference type="EMBL" id="JAULSY010000118">
    <property type="protein sequence ID" value="KAK0664583.1"/>
    <property type="molecule type" value="Genomic_DNA"/>
</dbReference>
<keyword evidence="1" id="KW-0732">Signal</keyword>
<keyword evidence="3" id="KW-1185">Reference proteome</keyword>
<evidence type="ECO:0000313" key="2">
    <source>
        <dbReference type="EMBL" id="KAK0664583.1"/>
    </source>
</evidence>
<evidence type="ECO:0000313" key="3">
    <source>
        <dbReference type="Proteomes" id="UP001174997"/>
    </source>
</evidence>
<reference evidence="2" key="1">
    <citation type="submission" date="2023-06" db="EMBL/GenBank/DDBJ databases">
        <title>Genome-scale phylogeny and comparative genomics of the fungal order Sordariales.</title>
        <authorList>
            <consortium name="Lawrence Berkeley National Laboratory"/>
            <person name="Hensen N."/>
            <person name="Bonometti L."/>
            <person name="Westerberg I."/>
            <person name="Brannstrom I.O."/>
            <person name="Guillou S."/>
            <person name="Cros-Aarteil S."/>
            <person name="Calhoun S."/>
            <person name="Haridas S."/>
            <person name="Kuo A."/>
            <person name="Mondo S."/>
            <person name="Pangilinan J."/>
            <person name="Riley R."/>
            <person name="Labutti K."/>
            <person name="Andreopoulos B."/>
            <person name="Lipzen A."/>
            <person name="Chen C."/>
            <person name="Yanf M."/>
            <person name="Daum C."/>
            <person name="Ng V."/>
            <person name="Clum A."/>
            <person name="Steindorff A."/>
            <person name="Ohm R."/>
            <person name="Martin F."/>
            <person name="Silar P."/>
            <person name="Natvig D."/>
            <person name="Lalanne C."/>
            <person name="Gautier V."/>
            <person name="Ament-Velasquez S.L."/>
            <person name="Kruys A."/>
            <person name="Hutchinson M.I."/>
            <person name="Powell A.J."/>
            <person name="Barry K."/>
            <person name="Miller A.N."/>
            <person name="Grigoriev I.V."/>
            <person name="Debuchy R."/>
            <person name="Gladieux P."/>
            <person name="Thoren M.H."/>
            <person name="Johannesson H."/>
        </authorList>
    </citation>
    <scope>NUCLEOTIDE SEQUENCE</scope>
    <source>
        <strain evidence="2">CBS 307.81</strain>
    </source>
</reference>
<accession>A0AA39Z5I6</accession>
<dbReference type="AlphaFoldDB" id="A0AA39Z5I6"/>